<accession>A0A4P8XUX2</accession>
<evidence type="ECO:0000256" key="1">
    <source>
        <dbReference type="SAM" id="Phobius"/>
    </source>
</evidence>
<organism evidence="2 3">
    <name type="scientific">Ruminococcus bovis</name>
    <dbReference type="NCBI Taxonomy" id="2564099"/>
    <lineage>
        <taxon>Bacteria</taxon>
        <taxon>Bacillati</taxon>
        <taxon>Bacillota</taxon>
        <taxon>Clostridia</taxon>
        <taxon>Eubacteriales</taxon>
        <taxon>Oscillospiraceae</taxon>
        <taxon>Ruminococcus</taxon>
    </lineage>
</organism>
<dbReference type="AlphaFoldDB" id="A0A4P8XUX2"/>
<protein>
    <submittedName>
        <fullName evidence="2">Uncharacterized protein</fullName>
    </submittedName>
</protein>
<keyword evidence="1" id="KW-0472">Membrane</keyword>
<dbReference type="RefSeq" id="WP_138156956.1">
    <property type="nucleotide sequence ID" value="NZ_CP039381.1"/>
</dbReference>
<reference evidence="2 3" key="1">
    <citation type="submission" date="2019-04" db="EMBL/GenBank/DDBJ databases">
        <authorList>
            <person name="Embree M."/>
            <person name="Gaffney J.R."/>
        </authorList>
    </citation>
    <scope>NUCLEOTIDE SEQUENCE [LARGE SCALE GENOMIC DNA]</scope>
    <source>
        <strain evidence="2 3">JE7A12</strain>
    </source>
</reference>
<sequence length="121" mass="13060">MSELNSSILKLSRNICSGKCGVEKTEAVIKDLEAKFGDWDMPVELPDGSNMTKEQHLKALSDTINSGVFSKDALRTMALLSEEIYSSKSRFSGKKLLVIGGVVGFVIVVGIVIIVTIRGAK</sequence>
<dbReference type="Proteomes" id="UP000301475">
    <property type="component" value="Chromosome"/>
</dbReference>
<evidence type="ECO:0000313" key="3">
    <source>
        <dbReference type="Proteomes" id="UP000301475"/>
    </source>
</evidence>
<dbReference type="EMBL" id="CP039381">
    <property type="protein sequence ID" value="QCT06876.1"/>
    <property type="molecule type" value="Genomic_DNA"/>
</dbReference>
<keyword evidence="1" id="KW-0812">Transmembrane</keyword>
<keyword evidence="3" id="KW-1185">Reference proteome</keyword>
<feature type="transmembrane region" description="Helical" evidence="1">
    <location>
        <begin position="96"/>
        <end position="117"/>
    </location>
</feature>
<keyword evidence="1" id="KW-1133">Transmembrane helix</keyword>
<proteinExistence type="predicted"/>
<dbReference type="KEGG" id="ruj:E5Z56_05630"/>
<evidence type="ECO:0000313" key="2">
    <source>
        <dbReference type="EMBL" id="QCT06876.1"/>
    </source>
</evidence>
<gene>
    <name evidence="2" type="ORF">E5Z56_05630</name>
</gene>
<name>A0A4P8XUX2_9FIRM</name>